<accession>A0A068U352</accession>
<proteinExistence type="predicted"/>
<dbReference type="AlphaFoldDB" id="A0A068U352"/>
<gene>
    <name evidence="2" type="ORF">GSCOC_T00041369001</name>
</gene>
<dbReference type="InParanoid" id="A0A068U352"/>
<organism evidence="2 3">
    <name type="scientific">Coffea canephora</name>
    <name type="common">Robusta coffee</name>
    <dbReference type="NCBI Taxonomy" id="49390"/>
    <lineage>
        <taxon>Eukaryota</taxon>
        <taxon>Viridiplantae</taxon>
        <taxon>Streptophyta</taxon>
        <taxon>Embryophyta</taxon>
        <taxon>Tracheophyta</taxon>
        <taxon>Spermatophyta</taxon>
        <taxon>Magnoliopsida</taxon>
        <taxon>eudicotyledons</taxon>
        <taxon>Gunneridae</taxon>
        <taxon>Pentapetalae</taxon>
        <taxon>asterids</taxon>
        <taxon>lamiids</taxon>
        <taxon>Gentianales</taxon>
        <taxon>Rubiaceae</taxon>
        <taxon>Ixoroideae</taxon>
        <taxon>Gardenieae complex</taxon>
        <taxon>Bertiereae - Coffeeae clade</taxon>
        <taxon>Coffeeae</taxon>
        <taxon>Coffea</taxon>
    </lineage>
</organism>
<reference evidence="3" key="1">
    <citation type="journal article" date="2014" name="Science">
        <title>The coffee genome provides insight into the convergent evolution of caffeine biosynthesis.</title>
        <authorList>
            <person name="Denoeud F."/>
            <person name="Carretero-Paulet L."/>
            <person name="Dereeper A."/>
            <person name="Droc G."/>
            <person name="Guyot R."/>
            <person name="Pietrella M."/>
            <person name="Zheng C."/>
            <person name="Alberti A."/>
            <person name="Anthony F."/>
            <person name="Aprea G."/>
            <person name="Aury J.M."/>
            <person name="Bento P."/>
            <person name="Bernard M."/>
            <person name="Bocs S."/>
            <person name="Campa C."/>
            <person name="Cenci A."/>
            <person name="Combes M.C."/>
            <person name="Crouzillat D."/>
            <person name="Da Silva C."/>
            <person name="Daddiego L."/>
            <person name="De Bellis F."/>
            <person name="Dussert S."/>
            <person name="Garsmeur O."/>
            <person name="Gayraud T."/>
            <person name="Guignon V."/>
            <person name="Jahn K."/>
            <person name="Jamilloux V."/>
            <person name="Joet T."/>
            <person name="Labadie K."/>
            <person name="Lan T."/>
            <person name="Leclercq J."/>
            <person name="Lepelley M."/>
            <person name="Leroy T."/>
            <person name="Li L.T."/>
            <person name="Librado P."/>
            <person name="Lopez L."/>
            <person name="Munoz A."/>
            <person name="Noel B."/>
            <person name="Pallavicini A."/>
            <person name="Perrotta G."/>
            <person name="Poncet V."/>
            <person name="Pot D."/>
            <person name="Priyono X."/>
            <person name="Rigoreau M."/>
            <person name="Rouard M."/>
            <person name="Rozas J."/>
            <person name="Tranchant-Dubreuil C."/>
            <person name="VanBuren R."/>
            <person name="Zhang Q."/>
            <person name="Andrade A.C."/>
            <person name="Argout X."/>
            <person name="Bertrand B."/>
            <person name="de Kochko A."/>
            <person name="Graziosi G."/>
            <person name="Henry R.J."/>
            <person name="Jayarama X."/>
            <person name="Ming R."/>
            <person name="Nagai C."/>
            <person name="Rounsley S."/>
            <person name="Sankoff D."/>
            <person name="Giuliano G."/>
            <person name="Albert V.A."/>
            <person name="Wincker P."/>
            <person name="Lashermes P."/>
        </authorList>
    </citation>
    <scope>NUCLEOTIDE SEQUENCE [LARGE SCALE GENOMIC DNA]</scope>
    <source>
        <strain evidence="3">cv. DH200-94</strain>
    </source>
</reference>
<protein>
    <submittedName>
        <fullName evidence="2">Uncharacterized protein</fullName>
    </submittedName>
</protein>
<dbReference type="EMBL" id="HG739093">
    <property type="protein sequence ID" value="CDP02941.1"/>
    <property type="molecule type" value="Genomic_DNA"/>
</dbReference>
<dbReference type="Proteomes" id="UP000295252">
    <property type="component" value="Chromosome VIII"/>
</dbReference>
<evidence type="ECO:0000313" key="2">
    <source>
        <dbReference type="EMBL" id="CDP02941.1"/>
    </source>
</evidence>
<evidence type="ECO:0000256" key="1">
    <source>
        <dbReference type="SAM" id="MobiDB-lite"/>
    </source>
</evidence>
<dbReference type="Gramene" id="CDP02941">
    <property type="protein sequence ID" value="CDP02941"/>
    <property type="gene ID" value="GSCOC_T00041369001"/>
</dbReference>
<dbReference type="Gene3D" id="3.30.310.80">
    <property type="entry name" value="Kinase associated domain 1, KA1"/>
    <property type="match status" value="1"/>
</dbReference>
<name>A0A068U352_COFCA</name>
<keyword evidence="3" id="KW-1185">Reference proteome</keyword>
<dbReference type="STRING" id="49390.A0A068U352"/>
<dbReference type="PhylomeDB" id="A0A068U352"/>
<dbReference type="OrthoDB" id="1746669at2759"/>
<evidence type="ECO:0000313" key="3">
    <source>
        <dbReference type="Proteomes" id="UP000295252"/>
    </source>
</evidence>
<sequence>MMNHSKMKMHPRKMTRCSRSCLDLSAQVIEVAPQHCVVQVSKSTGELGLYKEFCKSLSSLLAEELDMPSEVTQHQVPAQDHLNTITEDPVSTTNSNGKQNFNHQLG</sequence>
<feature type="region of interest" description="Disordered" evidence="1">
    <location>
        <begin position="72"/>
        <end position="106"/>
    </location>
</feature>